<evidence type="ECO:0000256" key="5">
    <source>
        <dbReference type="ARBA" id="ARBA00023125"/>
    </source>
</evidence>
<dbReference type="CDD" id="cd09859">
    <property type="entry name" value="PIN_53EXO"/>
    <property type="match status" value="1"/>
</dbReference>
<keyword evidence="2" id="KW-0255">Endonuclease</keyword>
<dbReference type="SMART" id="SM00279">
    <property type="entry name" value="HhH2"/>
    <property type="match status" value="1"/>
</dbReference>
<dbReference type="InterPro" id="IPR036279">
    <property type="entry name" value="5-3_exonuclease_C_sf"/>
</dbReference>
<dbReference type="NCBIfam" id="NF007017">
    <property type="entry name" value="PRK09482.1"/>
    <property type="match status" value="1"/>
</dbReference>
<dbReference type="InterPro" id="IPR002421">
    <property type="entry name" value="5-3_exonuclease"/>
</dbReference>
<dbReference type="GeneID" id="67183027"/>
<dbReference type="InterPro" id="IPR029060">
    <property type="entry name" value="PIN-like_dom_sf"/>
</dbReference>
<reference evidence="7 8" key="1">
    <citation type="journal article" date="2010" name="Stand. Genomic Sci.">
        <title>Complete genome sequence of Ferrimonas balearica type strain (PAT).</title>
        <authorList>
            <person name="Nolan M."/>
            <person name="Sikorski J."/>
            <person name="Davenport K."/>
            <person name="Lucas S."/>
            <person name="Glavina Del Rio T."/>
            <person name="Tice H."/>
            <person name="Cheng J."/>
            <person name="Goodwin L."/>
            <person name="Pitluck S."/>
            <person name="Liolios K."/>
            <person name="Ivanova N."/>
            <person name="Mavromatis K."/>
            <person name="Ovchinnikova G."/>
            <person name="Pati A."/>
            <person name="Chen A."/>
            <person name="Palaniappan K."/>
            <person name="Land M."/>
            <person name="Hauser L."/>
            <person name="Chang Y."/>
            <person name="Jeffries C."/>
            <person name="Tapia R."/>
            <person name="Brettin T."/>
            <person name="Detter J."/>
            <person name="Han C."/>
            <person name="Yasawong M."/>
            <person name="Rohde M."/>
            <person name="Tindall B."/>
            <person name="Goker M."/>
            <person name="Woyke T."/>
            <person name="Bristow J."/>
            <person name="Eisen J."/>
            <person name="Markowitz V."/>
            <person name="Hugenholtz P."/>
            <person name="Kyrpides N."/>
            <person name="Klenk H."/>
            <person name="Lapidus A."/>
        </authorList>
    </citation>
    <scope>NUCLEOTIDE SEQUENCE [LARGE SCALE GENOMIC DNA]</scope>
    <source>
        <strain evidence="8">DSM 9799 / CCM 4581 / KCTC 23876 / PAT</strain>
    </source>
</reference>
<dbReference type="FunFam" id="1.10.150.20:FF:000003">
    <property type="entry name" value="DNA polymerase I"/>
    <property type="match status" value="1"/>
</dbReference>
<evidence type="ECO:0000256" key="2">
    <source>
        <dbReference type="ARBA" id="ARBA00022759"/>
    </source>
</evidence>
<evidence type="ECO:0000259" key="6">
    <source>
        <dbReference type="SMART" id="SM00475"/>
    </source>
</evidence>
<dbReference type="GO" id="GO:0003677">
    <property type="term" value="F:DNA binding"/>
    <property type="evidence" value="ECO:0007669"/>
    <property type="project" value="UniProtKB-KW"/>
</dbReference>
<keyword evidence="3" id="KW-0378">Hydrolase</keyword>
<dbReference type="InterPro" id="IPR020046">
    <property type="entry name" value="5-3_exonucl_a-hlix_arch_N"/>
</dbReference>
<keyword evidence="8" id="KW-1185">Reference proteome</keyword>
<dbReference type="Gene3D" id="1.10.150.20">
    <property type="entry name" value="5' to 3' exonuclease, C-terminal subdomain"/>
    <property type="match status" value="1"/>
</dbReference>
<proteinExistence type="predicted"/>
<evidence type="ECO:0000256" key="4">
    <source>
        <dbReference type="ARBA" id="ARBA00022958"/>
    </source>
</evidence>
<evidence type="ECO:0000256" key="1">
    <source>
        <dbReference type="ARBA" id="ARBA00022722"/>
    </source>
</evidence>
<organism evidence="7 8">
    <name type="scientific">Ferrimonas balearica (strain DSM 9799 / CCM 4581 / KCTC 23876 / PAT)</name>
    <dbReference type="NCBI Taxonomy" id="550540"/>
    <lineage>
        <taxon>Bacteria</taxon>
        <taxon>Pseudomonadati</taxon>
        <taxon>Pseudomonadota</taxon>
        <taxon>Gammaproteobacteria</taxon>
        <taxon>Alteromonadales</taxon>
        <taxon>Ferrimonadaceae</taxon>
        <taxon>Ferrimonas</taxon>
    </lineage>
</organism>
<dbReference type="Pfam" id="PF01367">
    <property type="entry name" value="5_3_exonuc"/>
    <property type="match status" value="1"/>
</dbReference>
<sequence>MKPKLLLVDGLNLVRRIHAAVPNEDAEDLKRRCLGAMDKALRQHKPSHAILVWDGGHDNSWRRQLYPEYKAHRKPMPEDLARALPLLDTGFASLGVRSVRQQDLEADDLIATIASKVSAAGGEVVILSTDKGFGQLLGPGIAQWDHFDGHWIDAELLQQKVGVPQSRLLDYWALAGDSGNGIPGIPGIGKKTALELVSQFDSLKALFAADAVPGKLGERLQAHQDEARLSYRLVQLRRDLELKLNLSQFRVGSPT</sequence>
<dbReference type="eggNOG" id="COG0258">
    <property type="taxonomic scope" value="Bacteria"/>
</dbReference>
<evidence type="ECO:0000256" key="3">
    <source>
        <dbReference type="ARBA" id="ARBA00022801"/>
    </source>
</evidence>
<name>E1SS78_FERBD</name>
<feature type="domain" description="5'-3' exonuclease" evidence="6">
    <location>
        <begin position="1"/>
        <end position="252"/>
    </location>
</feature>
<keyword evidence="5" id="KW-0238">DNA-binding</keyword>
<dbReference type="EMBL" id="CP002209">
    <property type="protein sequence ID" value="ADN77010.1"/>
    <property type="molecule type" value="Genomic_DNA"/>
</dbReference>
<dbReference type="GO" id="GO:0017108">
    <property type="term" value="F:5'-flap endonuclease activity"/>
    <property type="evidence" value="ECO:0007669"/>
    <property type="project" value="InterPro"/>
</dbReference>
<dbReference type="STRING" id="550540.Fbal_2808"/>
<dbReference type="RefSeq" id="WP_013346316.1">
    <property type="nucleotide sequence ID" value="NC_014541.1"/>
</dbReference>
<dbReference type="OrthoDB" id="8070997at2"/>
<dbReference type="KEGG" id="fbl:Fbal_2808"/>
<keyword evidence="4" id="KW-0630">Potassium</keyword>
<keyword evidence="1" id="KW-0540">Nuclease</keyword>
<dbReference type="Pfam" id="PF02739">
    <property type="entry name" value="5_3_exonuc_N"/>
    <property type="match status" value="1"/>
</dbReference>
<dbReference type="InterPro" id="IPR020045">
    <property type="entry name" value="DNA_polI_H3TH"/>
</dbReference>
<dbReference type="CDD" id="cd09898">
    <property type="entry name" value="H3TH_53EXO"/>
    <property type="match status" value="1"/>
</dbReference>
<dbReference type="InterPro" id="IPR008918">
    <property type="entry name" value="HhH2"/>
</dbReference>
<evidence type="ECO:0000313" key="8">
    <source>
        <dbReference type="Proteomes" id="UP000006683"/>
    </source>
</evidence>
<dbReference type="AlphaFoldDB" id="E1SS78"/>
<dbReference type="Proteomes" id="UP000006683">
    <property type="component" value="Chromosome"/>
</dbReference>
<gene>
    <name evidence="7" type="ordered locus">Fbal_2808</name>
</gene>
<dbReference type="SUPFAM" id="SSF88723">
    <property type="entry name" value="PIN domain-like"/>
    <property type="match status" value="1"/>
</dbReference>
<dbReference type="Gene3D" id="3.40.50.1010">
    <property type="entry name" value="5'-nuclease"/>
    <property type="match status" value="1"/>
</dbReference>
<dbReference type="SMART" id="SM00475">
    <property type="entry name" value="53EXOc"/>
    <property type="match status" value="1"/>
</dbReference>
<dbReference type="GO" id="GO:0008409">
    <property type="term" value="F:5'-3' exonuclease activity"/>
    <property type="evidence" value="ECO:0007669"/>
    <property type="project" value="InterPro"/>
</dbReference>
<dbReference type="PANTHER" id="PTHR42646:SF2">
    <property type="entry name" value="5'-3' EXONUCLEASE FAMILY PROTEIN"/>
    <property type="match status" value="1"/>
</dbReference>
<dbReference type="PANTHER" id="PTHR42646">
    <property type="entry name" value="FLAP ENDONUCLEASE XNI"/>
    <property type="match status" value="1"/>
</dbReference>
<dbReference type="GO" id="GO:0033567">
    <property type="term" value="P:DNA replication, Okazaki fragment processing"/>
    <property type="evidence" value="ECO:0007669"/>
    <property type="project" value="InterPro"/>
</dbReference>
<dbReference type="InterPro" id="IPR038969">
    <property type="entry name" value="FEN"/>
</dbReference>
<dbReference type="SUPFAM" id="SSF47807">
    <property type="entry name" value="5' to 3' exonuclease, C-terminal subdomain"/>
    <property type="match status" value="1"/>
</dbReference>
<dbReference type="HOGENOM" id="CLU_004675_1_2_6"/>
<evidence type="ECO:0000313" key="7">
    <source>
        <dbReference type="EMBL" id="ADN77010.1"/>
    </source>
</evidence>
<keyword evidence="7" id="KW-0269">Exonuclease</keyword>
<accession>E1SS78</accession>
<protein>
    <submittedName>
        <fullName evidence="7">5'-3' exonuclease, N-terminal resolvase-like domain protein</fullName>
    </submittedName>
</protein>